<evidence type="ECO:0000313" key="4">
    <source>
        <dbReference type="Proteomes" id="UP000027138"/>
    </source>
</evidence>
<proteinExistence type="predicted"/>
<name>A0A067KI19_JATCU</name>
<evidence type="ECO:0000313" key="3">
    <source>
        <dbReference type="EMBL" id="KDP31494.1"/>
    </source>
</evidence>
<feature type="domain" description="DCD" evidence="2">
    <location>
        <begin position="14"/>
        <end position="144"/>
    </location>
</feature>
<dbReference type="PANTHER" id="PTHR46444:SF9">
    <property type="entry name" value="DCD (DEVELOPMENT AND CELL DEATH) DOMAIN PROTEIN"/>
    <property type="match status" value="1"/>
</dbReference>
<keyword evidence="4" id="KW-1185">Reference proteome</keyword>
<dbReference type="PROSITE" id="PS51222">
    <property type="entry name" value="DCD"/>
    <property type="match status" value="1"/>
</dbReference>
<dbReference type="PANTHER" id="PTHR46444">
    <property type="entry name" value="DCD (DEVELOPMENT AND CELL DEATH) DOMAIN PROTEIN-RELATED"/>
    <property type="match status" value="1"/>
</dbReference>
<gene>
    <name evidence="3" type="ORF">JCGZ_15446</name>
</gene>
<reference evidence="3 4" key="1">
    <citation type="journal article" date="2014" name="PLoS ONE">
        <title>Global Analysis of Gene Expression Profiles in Physic Nut (Jatropha curcas L.) Seedlings Exposed to Salt Stress.</title>
        <authorList>
            <person name="Zhang L."/>
            <person name="Zhang C."/>
            <person name="Wu P."/>
            <person name="Chen Y."/>
            <person name="Li M."/>
            <person name="Jiang H."/>
            <person name="Wu G."/>
        </authorList>
    </citation>
    <scope>NUCLEOTIDE SEQUENCE [LARGE SCALE GENOMIC DNA]</scope>
    <source>
        <strain evidence="4">cv. GZQX0401</strain>
        <tissue evidence="3">Young leaves</tissue>
    </source>
</reference>
<evidence type="ECO:0000256" key="1">
    <source>
        <dbReference type="SAM" id="MobiDB-lite"/>
    </source>
</evidence>
<protein>
    <recommendedName>
        <fullName evidence="2">DCD domain-containing protein</fullName>
    </recommendedName>
</protein>
<dbReference type="EMBL" id="KK914627">
    <property type="protein sequence ID" value="KDP31494.1"/>
    <property type="molecule type" value="Genomic_DNA"/>
</dbReference>
<dbReference type="SMART" id="SM00767">
    <property type="entry name" value="DCD"/>
    <property type="match status" value="1"/>
</dbReference>
<dbReference type="AlphaFoldDB" id="A0A067KI19"/>
<dbReference type="Proteomes" id="UP000027138">
    <property type="component" value="Unassembled WGS sequence"/>
</dbReference>
<dbReference type="Pfam" id="PF10539">
    <property type="entry name" value="Dev_Cell_Death"/>
    <property type="match status" value="1"/>
</dbReference>
<organism evidence="3 4">
    <name type="scientific">Jatropha curcas</name>
    <name type="common">Barbados nut</name>
    <dbReference type="NCBI Taxonomy" id="180498"/>
    <lineage>
        <taxon>Eukaryota</taxon>
        <taxon>Viridiplantae</taxon>
        <taxon>Streptophyta</taxon>
        <taxon>Embryophyta</taxon>
        <taxon>Tracheophyta</taxon>
        <taxon>Spermatophyta</taxon>
        <taxon>Magnoliopsida</taxon>
        <taxon>eudicotyledons</taxon>
        <taxon>Gunneridae</taxon>
        <taxon>Pentapetalae</taxon>
        <taxon>rosids</taxon>
        <taxon>fabids</taxon>
        <taxon>Malpighiales</taxon>
        <taxon>Euphorbiaceae</taxon>
        <taxon>Crotonoideae</taxon>
        <taxon>Jatropheae</taxon>
        <taxon>Jatropha</taxon>
    </lineage>
</organism>
<dbReference type="InterPro" id="IPR013989">
    <property type="entry name" value="Dev_and_cell_death_domain"/>
</dbReference>
<dbReference type="OrthoDB" id="820871at2759"/>
<feature type="region of interest" description="Disordered" evidence="1">
    <location>
        <begin position="823"/>
        <end position="842"/>
    </location>
</feature>
<accession>A0A067KI19</accession>
<evidence type="ECO:0000259" key="2">
    <source>
        <dbReference type="PROSITE" id="PS51222"/>
    </source>
</evidence>
<sequence length="931" mass="103595">MEFDTKKKNVQGKVPDFGAIFMSNSATKEECFRRKLFGLPLGQADFVKQVKAGMILFLFEFESRELCGVFQACSDGAINIVPHAFTSSGKQFPAQVKFTIIWHCSSLSESEFCHAIRENYFSPNKFNFGLSAKQVQELLSLFSLRKSKNKNLQGYSIRSEVARPIAFPLHKARNAVDGDRFLVIDDGKDKRNTDDYSSRAFTANQSIHDPITIGVISQPECKWNELNGSRPSVPNEHPGLFQAVPPVYSSKYDSENFFHNDHLQQSIMHSSMESQNLNVPYSTNFGHTVVTSAPSYDPEVPALNYRNSPVPEFSPDSSAFPQLANQSLLSHVEHNFTSRHAITNSDLSNNILSSYPNLCEYSKRTSKLFLGTLYPETVGKASECEIPRRFTVPNPSSIPLCFSASGSNRTNEGASYSNSQSKSSSCVFDCSYPVVSQDKDGHRLLHFENYETFAADIPVLKKGISGSIDMHDNTSGNLDISYSEKIYSCCQKKRPSVFSRLSLPPKVFKQNTDIQIRHVESSIDSSVDEVMAILYESHDNWVKEKSFKLLIKRREDIINTRNKRPMIKISKSSANKLAKISVDEESVVQIAEKLPFVDFKCRSEVRRLQSDASSRVCNKSVESNGSLDGKNKRRRLIRPKFTMNESFGNVMVGGQDKKVSQVLEIAHVSTENNIDSKQKLCIGCEERNADAEKDSNNERENNVENCVMPFRDSYEEKKEEPHIIGIDNVPLSGFCKGQNCDLEESSTFKSSEDYGLLQNHNDTSCSVLPESFIQLHEVESVNGVTSGGLKHDGDSTKSTQNVEYEKKSCSITDDSLISSSMKNNSEFEKSTDELGNGNNASKQQLSVESVSGQCKASAEILTFGNLQKSAEGICEEQDQNSVSVATASKSSKVNFKDDITNGCETIAENCLSNQSLFSCEELVHSGVSSEG</sequence>